<gene>
    <name evidence="4" type="ORF">JOB18_018817</name>
</gene>
<name>A0AAV6SQ53_SOLSE</name>
<comment type="caution">
    <text evidence="4">The sequence shown here is derived from an EMBL/GenBank/DDBJ whole genome shotgun (WGS) entry which is preliminary data.</text>
</comment>
<feature type="chain" id="PRO_5043966917" evidence="2">
    <location>
        <begin position="19"/>
        <end position="187"/>
    </location>
</feature>
<accession>A0AAV6SQ53</accession>
<dbReference type="EMBL" id="JAGKHQ010000003">
    <property type="protein sequence ID" value="KAG7519925.1"/>
    <property type="molecule type" value="Genomic_DNA"/>
</dbReference>
<feature type="signal peptide" evidence="2">
    <location>
        <begin position="1"/>
        <end position="18"/>
    </location>
</feature>
<keyword evidence="5" id="KW-1185">Reference proteome</keyword>
<dbReference type="PROSITE" id="PS50835">
    <property type="entry name" value="IG_LIKE"/>
    <property type="match status" value="1"/>
</dbReference>
<protein>
    <submittedName>
        <fullName evidence="4">CD83 antigen</fullName>
    </submittedName>
</protein>
<dbReference type="PANTHER" id="PTHR15193">
    <property type="entry name" value="CD83 ANTIGEN"/>
    <property type="match status" value="1"/>
</dbReference>
<feature type="transmembrane region" description="Helical" evidence="1">
    <location>
        <begin position="152"/>
        <end position="177"/>
    </location>
</feature>
<dbReference type="AlphaFoldDB" id="A0AAV6SQ53"/>
<evidence type="ECO:0000256" key="1">
    <source>
        <dbReference type="SAM" id="Phobius"/>
    </source>
</evidence>
<sequence length="187" mass="21238">MLQVIFFIKLLLVHYATQSQRGIEANCNDDVTLKCPHNDIDSMDFLSVIWYKVKDKQKFGLLRKRKGEQVQAKGTAKLGEKYSLLLFGVTVKDSGTYDCTVMANIGYENLYSEVNLTVHECVTKTVVTPVTTVLNINQSTEPCPVQVQDLPLMWTIIGFVAVGLLKIVLSLISIWLIRIRSSRKRQW</sequence>
<dbReference type="InterPro" id="IPR003599">
    <property type="entry name" value="Ig_sub"/>
</dbReference>
<organism evidence="4 5">
    <name type="scientific">Solea senegalensis</name>
    <name type="common">Senegalese sole</name>
    <dbReference type="NCBI Taxonomy" id="28829"/>
    <lineage>
        <taxon>Eukaryota</taxon>
        <taxon>Metazoa</taxon>
        <taxon>Chordata</taxon>
        <taxon>Craniata</taxon>
        <taxon>Vertebrata</taxon>
        <taxon>Euteleostomi</taxon>
        <taxon>Actinopterygii</taxon>
        <taxon>Neopterygii</taxon>
        <taxon>Teleostei</taxon>
        <taxon>Neoteleostei</taxon>
        <taxon>Acanthomorphata</taxon>
        <taxon>Carangaria</taxon>
        <taxon>Pleuronectiformes</taxon>
        <taxon>Pleuronectoidei</taxon>
        <taxon>Soleidae</taxon>
        <taxon>Solea</taxon>
    </lineage>
</organism>
<keyword evidence="2" id="KW-0732">Signal</keyword>
<dbReference type="Pfam" id="PF07686">
    <property type="entry name" value="V-set"/>
    <property type="match status" value="1"/>
</dbReference>
<keyword evidence="1" id="KW-0812">Transmembrane</keyword>
<dbReference type="Proteomes" id="UP000693946">
    <property type="component" value="Linkage Group LG11"/>
</dbReference>
<evidence type="ECO:0000256" key="2">
    <source>
        <dbReference type="SAM" id="SignalP"/>
    </source>
</evidence>
<evidence type="ECO:0000313" key="4">
    <source>
        <dbReference type="EMBL" id="KAG7519925.1"/>
    </source>
</evidence>
<evidence type="ECO:0000259" key="3">
    <source>
        <dbReference type="PROSITE" id="PS50835"/>
    </source>
</evidence>
<evidence type="ECO:0000313" key="5">
    <source>
        <dbReference type="Proteomes" id="UP000693946"/>
    </source>
</evidence>
<keyword evidence="1" id="KW-1133">Transmembrane helix</keyword>
<dbReference type="InterPro" id="IPR007110">
    <property type="entry name" value="Ig-like_dom"/>
</dbReference>
<dbReference type="InterPro" id="IPR013106">
    <property type="entry name" value="Ig_V-set"/>
</dbReference>
<proteinExistence type="predicted"/>
<keyword evidence="1" id="KW-0472">Membrane</keyword>
<dbReference type="PANTHER" id="PTHR15193:SF2">
    <property type="match status" value="1"/>
</dbReference>
<reference evidence="4 5" key="1">
    <citation type="journal article" date="2021" name="Sci. Rep.">
        <title>Chromosome anchoring in Senegalese sole (Solea senegalensis) reveals sex-associated markers and genome rearrangements in flatfish.</title>
        <authorList>
            <person name="Guerrero-Cozar I."/>
            <person name="Gomez-Garrido J."/>
            <person name="Berbel C."/>
            <person name="Martinez-Blanch J.F."/>
            <person name="Alioto T."/>
            <person name="Claros M.G."/>
            <person name="Gagnaire P.A."/>
            <person name="Manchado M."/>
        </authorList>
    </citation>
    <scope>NUCLEOTIDE SEQUENCE [LARGE SCALE GENOMIC DNA]</scope>
    <source>
        <strain evidence="4">Sse05_10M</strain>
    </source>
</reference>
<dbReference type="SMART" id="SM00409">
    <property type="entry name" value="IG"/>
    <property type="match status" value="1"/>
</dbReference>
<feature type="domain" description="Ig-like" evidence="3">
    <location>
        <begin position="28"/>
        <end position="117"/>
    </location>
</feature>